<proteinExistence type="predicted"/>
<protein>
    <submittedName>
        <fullName evidence="2">Uncharacterized protein</fullName>
    </submittedName>
</protein>
<organism evidence="2 3">
    <name type="scientific">Trichostrongylus colubriformis</name>
    <name type="common">Black scour worm</name>
    <dbReference type="NCBI Taxonomy" id="6319"/>
    <lineage>
        <taxon>Eukaryota</taxon>
        <taxon>Metazoa</taxon>
        <taxon>Ecdysozoa</taxon>
        <taxon>Nematoda</taxon>
        <taxon>Chromadorea</taxon>
        <taxon>Rhabditida</taxon>
        <taxon>Rhabditina</taxon>
        <taxon>Rhabditomorpha</taxon>
        <taxon>Strongyloidea</taxon>
        <taxon>Trichostrongylidae</taxon>
        <taxon>Trichostrongylus</taxon>
    </lineage>
</organism>
<dbReference type="Proteomes" id="UP001331761">
    <property type="component" value="Unassembled WGS sequence"/>
</dbReference>
<sequence length="146" mass="16321">MVQKKIETIEKSSGEKKAKKDLQKIETLEQSSSDEKKAKKVQGKYGAAPEAVSNPYILIDVRMNDFYKGPLELTLQATEQKKDAEEFEKVNVTVRPAQPKMRTATLRWKSGEYEDTVDDSIEQLSAEAVTNSPSAQPSVERKSPSS</sequence>
<evidence type="ECO:0000313" key="3">
    <source>
        <dbReference type="Proteomes" id="UP001331761"/>
    </source>
</evidence>
<feature type="non-terminal residue" evidence="2">
    <location>
        <position position="146"/>
    </location>
</feature>
<accession>A0AAN8FVY3</accession>
<name>A0AAN8FVY3_TRICO</name>
<keyword evidence="3" id="KW-1185">Reference proteome</keyword>
<feature type="region of interest" description="Disordered" evidence="1">
    <location>
        <begin position="1"/>
        <end position="46"/>
    </location>
</feature>
<reference evidence="2 3" key="1">
    <citation type="submission" date="2019-10" db="EMBL/GenBank/DDBJ databases">
        <title>Assembly and Annotation for the nematode Trichostrongylus colubriformis.</title>
        <authorList>
            <person name="Martin J."/>
        </authorList>
    </citation>
    <scope>NUCLEOTIDE SEQUENCE [LARGE SCALE GENOMIC DNA]</scope>
    <source>
        <strain evidence="2">G859</strain>
        <tissue evidence="2">Whole worm</tissue>
    </source>
</reference>
<dbReference type="EMBL" id="WIXE01001620">
    <property type="protein sequence ID" value="KAK5985522.1"/>
    <property type="molecule type" value="Genomic_DNA"/>
</dbReference>
<gene>
    <name evidence="2" type="ORF">GCK32_018646</name>
</gene>
<feature type="compositionally biased region" description="Basic and acidic residues" evidence="1">
    <location>
        <begin position="1"/>
        <end position="37"/>
    </location>
</feature>
<dbReference type="AlphaFoldDB" id="A0AAN8FVY3"/>
<comment type="caution">
    <text evidence="2">The sequence shown here is derived from an EMBL/GenBank/DDBJ whole genome shotgun (WGS) entry which is preliminary data.</text>
</comment>
<evidence type="ECO:0000313" key="2">
    <source>
        <dbReference type="EMBL" id="KAK5985522.1"/>
    </source>
</evidence>
<evidence type="ECO:0000256" key="1">
    <source>
        <dbReference type="SAM" id="MobiDB-lite"/>
    </source>
</evidence>